<protein>
    <recommendedName>
        <fullName evidence="5">Acyl-CoA synthetase</fullName>
    </recommendedName>
</protein>
<dbReference type="GO" id="GO:0004467">
    <property type="term" value="F:long-chain fatty acid-CoA ligase activity"/>
    <property type="evidence" value="ECO:0007669"/>
    <property type="project" value="TreeGrafter"/>
</dbReference>
<dbReference type="PANTHER" id="PTHR43272:SF32">
    <property type="entry name" value="AMP-DEPENDENT SYNTHETASE_LIGASE DOMAIN-CONTAINING PROTEIN"/>
    <property type="match status" value="1"/>
</dbReference>
<dbReference type="SUPFAM" id="SSF56801">
    <property type="entry name" value="Acetyl-CoA synthetase-like"/>
    <property type="match status" value="1"/>
</dbReference>
<dbReference type="GO" id="GO:0016020">
    <property type="term" value="C:membrane"/>
    <property type="evidence" value="ECO:0007669"/>
    <property type="project" value="TreeGrafter"/>
</dbReference>
<reference evidence="7 8" key="1">
    <citation type="journal article" date="2017" name="ISME J.">
        <title>Potential for microbial H2 and metal transformations associated with novel bacteria and archaea in deep terrestrial subsurface sediments.</title>
        <authorList>
            <person name="Hernsdorf A.W."/>
            <person name="Amano Y."/>
            <person name="Miyakawa K."/>
            <person name="Ise K."/>
            <person name="Suzuki Y."/>
            <person name="Anantharaman K."/>
            <person name="Probst A."/>
            <person name="Burstein D."/>
            <person name="Thomas B.C."/>
            <person name="Banfield J.F."/>
        </authorList>
    </citation>
    <scope>NUCLEOTIDE SEQUENCE [LARGE SCALE GENOMIC DNA]</scope>
    <source>
        <strain evidence="7">HGW-Actinobacteria-3</strain>
    </source>
</reference>
<dbReference type="PANTHER" id="PTHR43272">
    <property type="entry name" value="LONG-CHAIN-FATTY-ACID--COA LIGASE"/>
    <property type="match status" value="1"/>
</dbReference>
<evidence type="ECO:0000256" key="2">
    <source>
        <dbReference type="ARBA" id="ARBA00022598"/>
    </source>
</evidence>
<accession>A0A2N3G7U3</accession>
<dbReference type="InterPro" id="IPR000873">
    <property type="entry name" value="AMP-dep_synth/lig_dom"/>
</dbReference>
<keyword evidence="3" id="KW-0276">Fatty acid metabolism</keyword>
<evidence type="ECO:0000256" key="5">
    <source>
        <dbReference type="ARBA" id="ARBA00032875"/>
    </source>
</evidence>
<dbReference type="InterPro" id="IPR042099">
    <property type="entry name" value="ANL_N_sf"/>
</dbReference>
<dbReference type="CDD" id="cd05907">
    <property type="entry name" value="VL_LC_FACS_like"/>
    <property type="match status" value="1"/>
</dbReference>
<comment type="caution">
    <text evidence="7">The sequence shown here is derived from an EMBL/GenBank/DDBJ whole genome shotgun (WGS) entry which is preliminary data.</text>
</comment>
<dbReference type="Gene3D" id="3.40.50.12780">
    <property type="entry name" value="N-terminal domain of ligase-like"/>
    <property type="match status" value="1"/>
</dbReference>
<feature type="domain" description="AMP-dependent synthetase/ligase" evidence="6">
    <location>
        <begin position="12"/>
        <end position="422"/>
    </location>
</feature>
<comment type="similarity">
    <text evidence="1">Belongs to the ATP-dependent AMP-binding enzyme family.</text>
</comment>
<dbReference type="PROSITE" id="PS00455">
    <property type="entry name" value="AMP_BINDING"/>
    <property type="match status" value="1"/>
</dbReference>
<gene>
    <name evidence="7" type="ORF">CVT63_00985</name>
</gene>
<dbReference type="Proteomes" id="UP000233654">
    <property type="component" value="Unassembled WGS sequence"/>
</dbReference>
<dbReference type="InterPro" id="IPR020845">
    <property type="entry name" value="AMP-binding_CS"/>
</dbReference>
<proteinExistence type="inferred from homology"/>
<dbReference type="EMBL" id="PHEX01000005">
    <property type="protein sequence ID" value="PKQ28779.1"/>
    <property type="molecule type" value="Genomic_DNA"/>
</dbReference>
<dbReference type="Pfam" id="PF23562">
    <property type="entry name" value="AMP-binding_C_3"/>
    <property type="match status" value="1"/>
</dbReference>
<evidence type="ECO:0000256" key="4">
    <source>
        <dbReference type="ARBA" id="ARBA00023098"/>
    </source>
</evidence>
<dbReference type="Pfam" id="PF00501">
    <property type="entry name" value="AMP-binding"/>
    <property type="match status" value="1"/>
</dbReference>
<name>A0A2N3G7U3_9ACTN</name>
<evidence type="ECO:0000313" key="7">
    <source>
        <dbReference type="EMBL" id="PKQ28779.1"/>
    </source>
</evidence>
<evidence type="ECO:0000259" key="6">
    <source>
        <dbReference type="Pfam" id="PF00501"/>
    </source>
</evidence>
<evidence type="ECO:0000256" key="1">
    <source>
        <dbReference type="ARBA" id="ARBA00006432"/>
    </source>
</evidence>
<keyword evidence="4" id="KW-0443">Lipid metabolism</keyword>
<dbReference type="AlphaFoldDB" id="A0A2N3G7U3"/>
<evidence type="ECO:0000313" key="8">
    <source>
        <dbReference type="Proteomes" id="UP000233654"/>
    </source>
</evidence>
<organism evidence="7 8">
    <name type="scientific">Candidatus Anoxymicrobium japonicum</name>
    <dbReference type="NCBI Taxonomy" id="2013648"/>
    <lineage>
        <taxon>Bacteria</taxon>
        <taxon>Bacillati</taxon>
        <taxon>Actinomycetota</taxon>
        <taxon>Candidatus Geothermincolia</taxon>
        <taxon>Candidatus Geothermincolales</taxon>
        <taxon>Candidatus Anoxymicrobiaceae</taxon>
        <taxon>Candidatus Anoxymicrobium</taxon>
    </lineage>
</organism>
<sequence>MGEETICGMLSQRVEKYGDRVMMKHVAGEAWKEISWNEFFDNVRRLGLALISSGVKPGDRVAIFSPNSPRWQMADMAILSVGAASVPLYATITAKQVEHILSDSGSKIVFVGGEDHMNRALEARDNLPGLEKIVTMDNTATGPDGVITFEDMIDLGSKNANPDEFPRRLGAIQPDDLCSVVYTSGTTGNPRGVMLSHKNFMSNVTAASSLSDADDTDVYLSFLPLSHVFERMSGYYTAIFNGVTIAHAKSIDTLANDIMDIRPHWMIGVPRLYEKIYAGIHASIESESPIKRKIFHRAVRVGRQVNQLTTSNRPVPLRLAFEHVVANKLVFSKILEKMGGRLRFCFSGGAPLAREIAEFFCAVGINVLEGYGLTETSPVLTMNLPGAMRFGSVGQALPNVEIRIADDGEILARGPNVMSGYWNNPGATASALEGGWFHTGDVGHLDKDGYLFITDRKKDLIVTAGGKNIAPQNIENALKLDRYIEQVAVIGDKRKFVSALIVPAFPELEEWAKREGIDASDSAALLADERAQKMYKLRIDEALSEFDRHERVTKFTLLPEEMTEAAGLMTPTLKVKRREVETRFASEIESMYESD</sequence>
<evidence type="ECO:0000256" key="3">
    <source>
        <dbReference type="ARBA" id="ARBA00022832"/>
    </source>
</evidence>
<keyword evidence="2 7" id="KW-0436">Ligase</keyword>